<name>A0ABW3MRG0_9PSEU</name>
<reference evidence="3" key="1">
    <citation type="journal article" date="2019" name="Int. J. Syst. Evol. Microbiol.">
        <title>The Global Catalogue of Microorganisms (GCM) 10K type strain sequencing project: providing services to taxonomists for standard genome sequencing and annotation.</title>
        <authorList>
            <consortium name="The Broad Institute Genomics Platform"/>
            <consortium name="The Broad Institute Genome Sequencing Center for Infectious Disease"/>
            <person name="Wu L."/>
            <person name="Ma J."/>
        </authorList>
    </citation>
    <scope>NUCLEOTIDE SEQUENCE [LARGE SCALE GENOMIC DNA]</scope>
    <source>
        <strain evidence="3">JCM 31486</strain>
    </source>
</reference>
<feature type="non-terminal residue" evidence="2">
    <location>
        <position position="117"/>
    </location>
</feature>
<evidence type="ECO:0000256" key="1">
    <source>
        <dbReference type="SAM" id="Phobius"/>
    </source>
</evidence>
<keyword evidence="3" id="KW-1185">Reference proteome</keyword>
<proteinExistence type="predicted"/>
<organism evidence="2 3">
    <name type="scientific">Kibdelosporangium lantanae</name>
    <dbReference type="NCBI Taxonomy" id="1497396"/>
    <lineage>
        <taxon>Bacteria</taxon>
        <taxon>Bacillati</taxon>
        <taxon>Actinomycetota</taxon>
        <taxon>Actinomycetes</taxon>
        <taxon>Pseudonocardiales</taxon>
        <taxon>Pseudonocardiaceae</taxon>
        <taxon>Kibdelosporangium</taxon>
    </lineage>
</organism>
<comment type="caution">
    <text evidence="2">The sequence shown here is derived from an EMBL/GenBank/DDBJ whole genome shotgun (WGS) entry which is preliminary data.</text>
</comment>
<protein>
    <submittedName>
        <fullName evidence="2">ABC transporter permease</fullName>
    </submittedName>
</protein>
<evidence type="ECO:0000313" key="3">
    <source>
        <dbReference type="Proteomes" id="UP001597045"/>
    </source>
</evidence>
<sequence length="117" mass="12646">MTGTVQLIRLALRRDRITLPAWITVLVLTAVSAAAATIDLYPTAESRLQAAANSNGTPALVALYGRIYDPTSIGALSMFKMSAFGAMLVAVLAMFTVVRHTRTEEETGRLEYEGNEI</sequence>
<feature type="transmembrane region" description="Helical" evidence="1">
    <location>
        <begin position="78"/>
        <end position="98"/>
    </location>
</feature>
<dbReference type="EMBL" id="JBHTIS010004216">
    <property type="protein sequence ID" value="MFD1052199.1"/>
    <property type="molecule type" value="Genomic_DNA"/>
</dbReference>
<accession>A0ABW3MRG0</accession>
<gene>
    <name evidence="2" type="ORF">ACFQ1S_44810</name>
</gene>
<feature type="transmembrane region" description="Helical" evidence="1">
    <location>
        <begin position="21"/>
        <end position="38"/>
    </location>
</feature>
<keyword evidence="1" id="KW-0472">Membrane</keyword>
<evidence type="ECO:0000313" key="2">
    <source>
        <dbReference type="EMBL" id="MFD1052199.1"/>
    </source>
</evidence>
<keyword evidence="1" id="KW-1133">Transmembrane helix</keyword>
<keyword evidence="1" id="KW-0812">Transmembrane</keyword>
<dbReference type="Proteomes" id="UP001597045">
    <property type="component" value="Unassembled WGS sequence"/>
</dbReference>